<dbReference type="AlphaFoldDB" id="A0A6B3N9T7"/>
<dbReference type="NCBIfam" id="TIGR01901">
    <property type="entry name" value="adhes_NPXG"/>
    <property type="match status" value="1"/>
</dbReference>
<gene>
    <name evidence="2" type="ORF">F6J89_22755</name>
</gene>
<dbReference type="InterPro" id="IPR012334">
    <property type="entry name" value="Pectin_lyas_fold"/>
</dbReference>
<comment type="caution">
    <text evidence="2">The sequence shown here is derived from an EMBL/GenBank/DDBJ whole genome shotgun (WGS) entry which is preliminary data.</text>
</comment>
<protein>
    <submittedName>
        <fullName evidence="2">Filamentous hemagglutinin N-terminal domain-containing protein</fullName>
    </submittedName>
</protein>
<reference evidence="2" key="1">
    <citation type="submission" date="2019-11" db="EMBL/GenBank/DDBJ databases">
        <title>Genomic insights into an expanded diversity of filamentous marine cyanobacteria reveals the extraordinary biosynthetic potential of Moorea and Okeania.</title>
        <authorList>
            <person name="Ferreira Leao T."/>
            <person name="Wang M."/>
            <person name="Moss N."/>
            <person name="Da Silva R."/>
            <person name="Sanders J."/>
            <person name="Nurk S."/>
            <person name="Gurevich A."/>
            <person name="Humphrey G."/>
            <person name="Reher R."/>
            <person name="Zhu Q."/>
            <person name="Belda-Ferre P."/>
            <person name="Glukhov E."/>
            <person name="Rex R."/>
            <person name="Dorrestein P.C."/>
            <person name="Knight R."/>
            <person name="Pevzner P."/>
            <person name="Gerwick W.H."/>
            <person name="Gerwick L."/>
        </authorList>
    </citation>
    <scope>NUCLEOTIDE SEQUENCE</scope>
    <source>
        <strain evidence="2">SIO1C4</strain>
    </source>
</reference>
<accession>A0A6B3N9T7</accession>
<dbReference type="SUPFAM" id="SSF51126">
    <property type="entry name" value="Pectin lyase-like"/>
    <property type="match status" value="1"/>
</dbReference>
<feature type="non-terminal residue" evidence="2">
    <location>
        <position position="146"/>
    </location>
</feature>
<dbReference type="SMART" id="SM00912">
    <property type="entry name" value="Haemagg_act"/>
    <property type="match status" value="1"/>
</dbReference>
<evidence type="ECO:0000313" key="2">
    <source>
        <dbReference type="EMBL" id="NER30366.1"/>
    </source>
</evidence>
<organism evidence="2">
    <name type="scientific">Symploca sp. SIO1C4</name>
    <dbReference type="NCBI Taxonomy" id="2607765"/>
    <lineage>
        <taxon>Bacteria</taxon>
        <taxon>Bacillati</taxon>
        <taxon>Cyanobacteriota</taxon>
        <taxon>Cyanophyceae</taxon>
        <taxon>Coleofasciculales</taxon>
        <taxon>Coleofasciculaceae</taxon>
        <taxon>Symploca</taxon>
    </lineage>
</organism>
<evidence type="ECO:0000259" key="1">
    <source>
        <dbReference type="SMART" id="SM00912"/>
    </source>
</evidence>
<dbReference type="Gene3D" id="2.160.20.10">
    <property type="entry name" value="Single-stranded right-handed beta-helix, Pectin lyase-like"/>
    <property type="match status" value="1"/>
</dbReference>
<dbReference type="Pfam" id="PF05860">
    <property type="entry name" value="TPS"/>
    <property type="match status" value="1"/>
</dbReference>
<name>A0A6B3N9T7_9CYAN</name>
<sequence>MTSSRIRCWQRWLLVSVTTGGAIVVCGNKAFAQGIVVDNSPETSLGTIIRTIDNNNLEIVGGTQVGEANLFHSFQEFNIGELQRVDFQGVGIENIFSRVVGGNPSNILGTLGVNGEADLFLLNPSGIIFGPNAQLNLNGSFVGTTA</sequence>
<dbReference type="EMBL" id="JAAHFQ010000538">
    <property type="protein sequence ID" value="NER30366.1"/>
    <property type="molecule type" value="Genomic_DNA"/>
</dbReference>
<dbReference type="InterPro" id="IPR008638">
    <property type="entry name" value="FhaB/CdiA-like_TPS"/>
</dbReference>
<proteinExistence type="predicted"/>
<dbReference type="InterPro" id="IPR011050">
    <property type="entry name" value="Pectin_lyase_fold/virulence"/>
</dbReference>
<feature type="domain" description="Filamentous haemagglutinin FhaB/tRNA nuclease CdiA-like TPS" evidence="1">
    <location>
        <begin position="40"/>
        <end position="146"/>
    </location>
</feature>